<accession>A0ABP7XDT9</accession>
<dbReference type="EMBL" id="BAABCW010000003">
    <property type="protein sequence ID" value="GAA4111732.1"/>
    <property type="molecule type" value="Genomic_DNA"/>
</dbReference>
<proteinExistence type="predicted"/>
<protein>
    <recommendedName>
        <fullName evidence="3">Cell surface protein SprA</fullName>
    </recommendedName>
</protein>
<sequence>MQIKLLFALFFNFIYVFGSTTEPTDSLQVDTKKTTEAKYVFLPELDNKFPIPTSKKAISYAEFTFDRLAKEFPATPTYINDSKAEAEAGFREIDSTGRWIGSFRNEDIQVLPVGIKKEISGVEYQLGFTKARFSKDYTELTVFVKIILPQSDEQGKPIELFFGANNVKLSHQGGIIGDANLVLLGDMFIPFNGGNWLLILKGGFDYKTGNTANRTFVNITCNGVKEMGIEGELQFSRNIILPVGAVGETLPETRTYQGALKEPIQIPNRVSGAFRATASDWNDMIVEINLTPFVIASQPDKFMFSVNQAIFDFSDLRTENVQFPQYYHDQGLLLPNAETWRGVYVQSLDVSLPQEFKTEESISTNGRVSFQAANLLIDSYGVSGFFSATNVIPLESGRTSKSKAWAFSLDKIEIEVAANRLIGAGFDGRLVLPVSSLETTNDSGKLGLGYTGIISEEEYSLTVSTLDTINFDVFKAKAQLLPNSGVQLAVVDGNFLPKAVLNGRLAITANQKESLENEGSRDDEKTIQFKGIEFQNLTIQTVSPIVDVDYFGYKDEVKLANFPVSIADMELIFNDQEAGLAFDLAINLMSEDSKGFGASARLGIFGKFSEEGYRQNWKYDRIDISAIGIEAKLGKVGFSGRVEIFEDDVIYNDGFTGQLSLDLFDVEGLVDAKGLFGNKDGYRYFYVDFIGILPATVPIAPPVGLNAIGGGLSYNMERVSNDFVQTAQGNAAIDNKGLSLSGIVYEPNNEIGLDLRAVGFLGIQGSQAFTGKIMLSMLFDKETGRIDNISFDGYAELMVSANLDLSVSLDLEALKEMLGVPQFLSKITPNEVELFQVGLKEEFAKSSVKGDLSIVYDFENKTLHGESNIYISLVDGIVRGIGAEDRAGWMVFHVSPDEWYLHLGSPTDRLGLKMGIGSFSLETGAYFMMGSRIPGSPAPPQEVADILGVELDQLDYMRDLNALGDGKGFAFGADFKIDTGDLNFLILYARFQAGVGFDIMLKDYGDASCVNTGKKVGINGWYANGQSYAYLQGELGINIKLFFVRKKIPIIKGGAAILLQGKGPNPFWFRGYAGGYYDLLGGLVKGSYRMKVVIGEECELDNASPLGGIKMITDLSPRDGDTNIDVFAAPQAAFAMKINQPIIIPEDDGDKTYKVILERFQVVDASQKEIIGELEWGQMNDRATFISEDILPPDTKLTVTVEVSFQEKVNGSFKTILEDGQKAIEKEERTFTTGGAPDYIPLHNIQYAYPVVDQQLFYPDEYDTGYIQLQRGQDYLFDNTQWKSTVKYISETGASEESVFSYNTSDNKVSYALPDVDTETAYMMTIVSASKAAGSTSTGETTRTTQNYDDENTSEIRQNQAENVVNEGEIERLSYEFTSSEHKTFRAKIRDLNVSDHLWGYINSTVVFLSSKVESNEGFDLVELVGNTYTENTPLVIPESDLEDKYFGTDINPVIYQKYQLGSTYSISRDPSVYGYVPKRALPIISSYITNLENSTNLNLIATRFPFRYNLPDIYYKDYLDVRDRVINDRAKGVLGANAPELSIVSKPYEFMRYGDYTIKLIYTLPGGIKGTTGLYQYKNTINIR</sequence>
<gene>
    <name evidence="1" type="ORF">GCM10022393_09600</name>
</gene>
<comment type="caution">
    <text evidence="1">The sequence shown here is derived from an EMBL/GenBank/DDBJ whole genome shotgun (WGS) entry which is preliminary data.</text>
</comment>
<dbReference type="RefSeq" id="WP_344925241.1">
    <property type="nucleotide sequence ID" value="NZ_BAABCW010000003.1"/>
</dbReference>
<evidence type="ECO:0008006" key="3">
    <source>
        <dbReference type="Google" id="ProtNLM"/>
    </source>
</evidence>
<keyword evidence="2" id="KW-1185">Reference proteome</keyword>
<name>A0ABP7XDT9_9FLAO</name>
<reference evidence="2" key="1">
    <citation type="journal article" date="2019" name="Int. J. Syst. Evol. Microbiol.">
        <title>The Global Catalogue of Microorganisms (GCM) 10K type strain sequencing project: providing services to taxonomists for standard genome sequencing and annotation.</title>
        <authorList>
            <consortium name="The Broad Institute Genomics Platform"/>
            <consortium name="The Broad Institute Genome Sequencing Center for Infectious Disease"/>
            <person name="Wu L."/>
            <person name="Ma J."/>
        </authorList>
    </citation>
    <scope>NUCLEOTIDE SEQUENCE [LARGE SCALE GENOMIC DNA]</scope>
    <source>
        <strain evidence="2">JCM 17106</strain>
    </source>
</reference>
<dbReference type="Proteomes" id="UP001500459">
    <property type="component" value="Unassembled WGS sequence"/>
</dbReference>
<evidence type="ECO:0000313" key="2">
    <source>
        <dbReference type="Proteomes" id="UP001500459"/>
    </source>
</evidence>
<organism evidence="1 2">
    <name type="scientific">Aquimarina addita</name>
    <dbReference type="NCBI Taxonomy" id="870485"/>
    <lineage>
        <taxon>Bacteria</taxon>
        <taxon>Pseudomonadati</taxon>
        <taxon>Bacteroidota</taxon>
        <taxon>Flavobacteriia</taxon>
        <taxon>Flavobacteriales</taxon>
        <taxon>Flavobacteriaceae</taxon>
        <taxon>Aquimarina</taxon>
    </lineage>
</organism>
<evidence type="ECO:0000313" key="1">
    <source>
        <dbReference type="EMBL" id="GAA4111732.1"/>
    </source>
</evidence>